<dbReference type="EnsemblPlants" id="EMT33390">
    <property type="protein sequence ID" value="EMT33390"/>
    <property type="gene ID" value="F775_22081"/>
</dbReference>
<reference evidence="2" key="1">
    <citation type="submission" date="2015-06" db="UniProtKB">
        <authorList>
            <consortium name="EnsemblPlants"/>
        </authorList>
    </citation>
    <scope>IDENTIFICATION</scope>
</reference>
<proteinExistence type="predicted"/>
<dbReference type="InterPro" id="IPR005174">
    <property type="entry name" value="KIB1-4_b-propeller"/>
</dbReference>
<sequence>MGATPPGCTPWLVSLAPQPPPRGEQSRRLWDPTVTSKFRNLLDEKEFKVSFPRGQAVACCGSFRGWLVVANELSDLVLYNPFTAAWPPLPPLTGFSSCIEGVYADEGNVIGYRYRCHHASSNSSVYDMDSLGRHFYDKVVLSGSPSARPAVALAIHLDGKRLSFARIRVVLDKDQDHCVSVYVDRLDRKSCQMVGVSPAKALRGHAALLGQNSPGLLSVEKFPELRPDCIYFTTPRLRGDIFER</sequence>
<dbReference type="PANTHER" id="PTHR44586:SF10">
    <property type="entry name" value="DUF295 DOMAIN-CONTAINING PROTEIN"/>
    <property type="match status" value="1"/>
</dbReference>
<protein>
    <recommendedName>
        <fullName evidence="1">KIB1-4 beta-propeller domain-containing protein</fullName>
    </recommendedName>
</protein>
<name>N1R5L2_AEGTA</name>
<dbReference type="AlphaFoldDB" id="N1R5L2"/>
<evidence type="ECO:0000313" key="2">
    <source>
        <dbReference type="EnsemblPlants" id="EMT33390"/>
    </source>
</evidence>
<evidence type="ECO:0000259" key="1">
    <source>
        <dbReference type="Pfam" id="PF03478"/>
    </source>
</evidence>
<organism evidence="2">
    <name type="scientific">Aegilops tauschii</name>
    <name type="common">Tausch's goatgrass</name>
    <name type="synonym">Aegilops squarrosa</name>
    <dbReference type="NCBI Taxonomy" id="37682"/>
    <lineage>
        <taxon>Eukaryota</taxon>
        <taxon>Viridiplantae</taxon>
        <taxon>Streptophyta</taxon>
        <taxon>Embryophyta</taxon>
        <taxon>Tracheophyta</taxon>
        <taxon>Spermatophyta</taxon>
        <taxon>Magnoliopsida</taxon>
        <taxon>Liliopsida</taxon>
        <taxon>Poales</taxon>
        <taxon>Poaceae</taxon>
        <taxon>BOP clade</taxon>
        <taxon>Pooideae</taxon>
        <taxon>Triticodae</taxon>
        <taxon>Triticeae</taxon>
        <taxon>Triticinae</taxon>
        <taxon>Aegilops</taxon>
    </lineage>
</organism>
<dbReference type="ExpressionAtlas" id="N1R5L2">
    <property type="expression patterns" value="baseline"/>
</dbReference>
<dbReference type="PANTHER" id="PTHR44586">
    <property type="entry name" value="F-BOX DOMAIN CONTAINING PROTEIN, EXPRESSED"/>
    <property type="match status" value="1"/>
</dbReference>
<dbReference type="Pfam" id="PF03478">
    <property type="entry name" value="Beta-prop_KIB1-4"/>
    <property type="match status" value="1"/>
</dbReference>
<feature type="domain" description="KIB1-4 beta-propeller" evidence="1">
    <location>
        <begin position="43"/>
        <end position="166"/>
    </location>
</feature>
<accession>N1R5L2</accession>